<comment type="caution">
    <text evidence="2">The sequence shown here is derived from an EMBL/GenBank/DDBJ whole genome shotgun (WGS) entry which is preliminary data.</text>
</comment>
<accession>A0ABV0TFY3</accession>
<keyword evidence="1" id="KW-0732">Signal</keyword>
<feature type="chain" id="PRO_5047339675" evidence="1">
    <location>
        <begin position="23"/>
        <end position="108"/>
    </location>
</feature>
<name>A0ABV0TFY3_9TELE</name>
<keyword evidence="3" id="KW-1185">Reference proteome</keyword>
<gene>
    <name evidence="2" type="ORF">ILYODFUR_038034</name>
</gene>
<sequence length="108" mass="12215">MKIFGVIHIIVLLVCVFQPFSGDQMEDFSSELFNSFFDDHLLERPLLTDRPSPLHIDMDSNPGEFSAVKNMHAALSEVRPKSTSKTKSVLNVADKPTNCWFKNQQSDS</sequence>
<reference evidence="2 3" key="1">
    <citation type="submission" date="2021-06" db="EMBL/GenBank/DDBJ databases">
        <authorList>
            <person name="Palmer J.M."/>
        </authorList>
    </citation>
    <scope>NUCLEOTIDE SEQUENCE [LARGE SCALE GENOMIC DNA]</scope>
    <source>
        <strain evidence="3">if_2019</strain>
        <tissue evidence="2">Muscle</tissue>
    </source>
</reference>
<evidence type="ECO:0000313" key="3">
    <source>
        <dbReference type="Proteomes" id="UP001482620"/>
    </source>
</evidence>
<evidence type="ECO:0000256" key="1">
    <source>
        <dbReference type="SAM" id="SignalP"/>
    </source>
</evidence>
<organism evidence="2 3">
    <name type="scientific">Ilyodon furcidens</name>
    <name type="common">goldbreast splitfin</name>
    <dbReference type="NCBI Taxonomy" id="33524"/>
    <lineage>
        <taxon>Eukaryota</taxon>
        <taxon>Metazoa</taxon>
        <taxon>Chordata</taxon>
        <taxon>Craniata</taxon>
        <taxon>Vertebrata</taxon>
        <taxon>Euteleostomi</taxon>
        <taxon>Actinopterygii</taxon>
        <taxon>Neopterygii</taxon>
        <taxon>Teleostei</taxon>
        <taxon>Neoteleostei</taxon>
        <taxon>Acanthomorphata</taxon>
        <taxon>Ovalentaria</taxon>
        <taxon>Atherinomorphae</taxon>
        <taxon>Cyprinodontiformes</taxon>
        <taxon>Goodeidae</taxon>
        <taxon>Ilyodon</taxon>
    </lineage>
</organism>
<dbReference type="EMBL" id="JAHRIQ010032139">
    <property type="protein sequence ID" value="MEQ2231290.1"/>
    <property type="molecule type" value="Genomic_DNA"/>
</dbReference>
<evidence type="ECO:0000313" key="2">
    <source>
        <dbReference type="EMBL" id="MEQ2231290.1"/>
    </source>
</evidence>
<dbReference type="Proteomes" id="UP001482620">
    <property type="component" value="Unassembled WGS sequence"/>
</dbReference>
<proteinExistence type="predicted"/>
<protein>
    <submittedName>
        <fullName evidence="2">Uncharacterized protein</fullName>
    </submittedName>
</protein>
<feature type="signal peptide" evidence="1">
    <location>
        <begin position="1"/>
        <end position="22"/>
    </location>
</feature>